<reference evidence="2 3" key="1">
    <citation type="submission" date="2019-05" db="EMBL/GenBank/DDBJ databases">
        <title>Microbulbifer harenosus sp. nov., an alginate-degrading bacterium isolated from coastal sand.</title>
        <authorList>
            <person name="Huang H."/>
            <person name="Mo K."/>
            <person name="Bao S."/>
        </authorList>
    </citation>
    <scope>NUCLEOTIDE SEQUENCE [LARGE SCALE GENOMIC DNA]</scope>
    <source>
        <strain evidence="2 3">HB161719</strain>
    </source>
</reference>
<keyword evidence="1" id="KW-0812">Transmembrane</keyword>
<keyword evidence="1" id="KW-1133">Transmembrane helix</keyword>
<name>A0ABY2UKR8_9GAMM</name>
<dbReference type="Proteomes" id="UP000306791">
    <property type="component" value="Unassembled WGS sequence"/>
</dbReference>
<evidence type="ECO:0000256" key="1">
    <source>
        <dbReference type="SAM" id="Phobius"/>
    </source>
</evidence>
<protein>
    <submittedName>
        <fullName evidence="2">Uncharacterized protein</fullName>
    </submittedName>
</protein>
<accession>A0ABY2UKR8</accession>
<sequence>MNRSVKRGAAATCLLTLVLNLTACGYFLYPERKGQAGGRVDPVVVILDGAGLLFGILPGIVAFAVDITNGTIYLPAGGSSAIDRHLTANEPEAKEVIDQNGQAWIELPLDAVNGNATTDAQNLDQVRAALTQYTGAQVAATDIVWLQDLVALEQARAGLQATAAR</sequence>
<keyword evidence="3" id="KW-1185">Reference proteome</keyword>
<dbReference type="EMBL" id="VANI01000005">
    <property type="protein sequence ID" value="TLM78748.1"/>
    <property type="molecule type" value="Genomic_DNA"/>
</dbReference>
<keyword evidence="1" id="KW-0472">Membrane</keyword>
<proteinExistence type="predicted"/>
<dbReference type="RefSeq" id="WP_138234779.1">
    <property type="nucleotide sequence ID" value="NZ_CP185860.1"/>
</dbReference>
<evidence type="ECO:0000313" key="3">
    <source>
        <dbReference type="Proteomes" id="UP000306791"/>
    </source>
</evidence>
<comment type="caution">
    <text evidence="2">The sequence shown here is derived from an EMBL/GenBank/DDBJ whole genome shotgun (WGS) entry which is preliminary data.</text>
</comment>
<gene>
    <name evidence="2" type="ORF">FDY93_05735</name>
</gene>
<organism evidence="2 3">
    <name type="scientific">Microbulbifer harenosus</name>
    <dbReference type="NCBI Taxonomy" id="2576840"/>
    <lineage>
        <taxon>Bacteria</taxon>
        <taxon>Pseudomonadati</taxon>
        <taxon>Pseudomonadota</taxon>
        <taxon>Gammaproteobacteria</taxon>
        <taxon>Cellvibrionales</taxon>
        <taxon>Microbulbiferaceae</taxon>
        <taxon>Microbulbifer</taxon>
    </lineage>
</organism>
<feature type="transmembrane region" description="Helical" evidence="1">
    <location>
        <begin position="43"/>
        <end position="65"/>
    </location>
</feature>
<evidence type="ECO:0000313" key="2">
    <source>
        <dbReference type="EMBL" id="TLM78748.1"/>
    </source>
</evidence>